<dbReference type="EMBL" id="CAICTM010000034">
    <property type="protein sequence ID" value="CAB9498267.1"/>
    <property type="molecule type" value="Genomic_DNA"/>
</dbReference>
<reference evidence="4" key="1">
    <citation type="submission" date="2020-06" db="EMBL/GenBank/DDBJ databases">
        <authorList>
            <consortium name="Plant Systems Biology data submission"/>
        </authorList>
    </citation>
    <scope>NUCLEOTIDE SEQUENCE</scope>
    <source>
        <strain evidence="4">D6</strain>
    </source>
</reference>
<dbReference type="Proteomes" id="UP001153069">
    <property type="component" value="Unassembled WGS sequence"/>
</dbReference>
<dbReference type="AlphaFoldDB" id="A0A9N8H3A4"/>
<feature type="domain" description="VWFD" evidence="3">
    <location>
        <begin position="67"/>
        <end position="162"/>
    </location>
</feature>
<gene>
    <name evidence="4" type="ORF">SEMRO_34_G022000.1</name>
</gene>
<feature type="compositionally biased region" description="Low complexity" evidence="1">
    <location>
        <begin position="36"/>
        <end position="49"/>
    </location>
</feature>
<dbReference type="OrthoDB" id="6019304at2759"/>
<evidence type="ECO:0000256" key="1">
    <source>
        <dbReference type="SAM" id="MobiDB-lite"/>
    </source>
</evidence>
<name>A0A9N8H3A4_9STRA</name>
<dbReference type="Pfam" id="PF00094">
    <property type="entry name" value="VWD"/>
    <property type="match status" value="1"/>
</dbReference>
<evidence type="ECO:0000313" key="5">
    <source>
        <dbReference type="Proteomes" id="UP001153069"/>
    </source>
</evidence>
<protein>
    <recommendedName>
        <fullName evidence="3">VWFD domain-containing protein</fullName>
    </recommendedName>
</protein>
<keyword evidence="2" id="KW-0732">Signal</keyword>
<dbReference type="InterPro" id="IPR001846">
    <property type="entry name" value="VWF_type-D"/>
</dbReference>
<feature type="chain" id="PRO_5040418076" description="VWFD domain-containing protein" evidence="2">
    <location>
        <begin position="22"/>
        <end position="255"/>
    </location>
</feature>
<accession>A0A9N8H3A4</accession>
<proteinExistence type="predicted"/>
<organism evidence="4 5">
    <name type="scientific">Seminavis robusta</name>
    <dbReference type="NCBI Taxonomy" id="568900"/>
    <lineage>
        <taxon>Eukaryota</taxon>
        <taxon>Sar</taxon>
        <taxon>Stramenopiles</taxon>
        <taxon>Ochrophyta</taxon>
        <taxon>Bacillariophyta</taxon>
        <taxon>Bacillariophyceae</taxon>
        <taxon>Bacillariophycidae</taxon>
        <taxon>Naviculales</taxon>
        <taxon>Naviculaceae</taxon>
        <taxon>Seminavis</taxon>
    </lineage>
</organism>
<evidence type="ECO:0000256" key="2">
    <source>
        <dbReference type="SAM" id="SignalP"/>
    </source>
</evidence>
<feature type="region of interest" description="Disordered" evidence="1">
    <location>
        <begin position="26"/>
        <end position="72"/>
    </location>
</feature>
<sequence length="255" mass="28504">MIFPSSKTFFLLAAAFAVVRAEDDPNNERGFGGLRAPTTTAPAPTDAPTQSPVATPDDKTTVDDTSNVKGDPHFQTFGEEKYDYHGECDLVLLKNPLFKEVGMEVHIRTKITDWWSSVEAAAVKLGDEVLEVNAGNLDQWLWINGNANEEMEDNKYYTSQVNGMHVRYQRKGVNREANIYLEGRPERAVVAPNKCKLPEFRTKQEMKSMIRKRRLAGGLSEDAIERACAHVPEGEREDCIYDVTATQDVGMASVF</sequence>
<feature type="signal peptide" evidence="2">
    <location>
        <begin position="1"/>
        <end position="21"/>
    </location>
</feature>
<comment type="caution">
    <text evidence="4">The sequence shown here is derived from an EMBL/GenBank/DDBJ whole genome shotgun (WGS) entry which is preliminary data.</text>
</comment>
<evidence type="ECO:0000259" key="3">
    <source>
        <dbReference type="Pfam" id="PF00094"/>
    </source>
</evidence>
<evidence type="ECO:0000313" key="4">
    <source>
        <dbReference type="EMBL" id="CAB9498267.1"/>
    </source>
</evidence>
<keyword evidence="5" id="KW-1185">Reference proteome</keyword>